<organism evidence="2 3">
    <name type="scientific">Chrysophaeum taylorii</name>
    <dbReference type="NCBI Taxonomy" id="2483200"/>
    <lineage>
        <taxon>Eukaryota</taxon>
        <taxon>Sar</taxon>
        <taxon>Stramenopiles</taxon>
        <taxon>Ochrophyta</taxon>
        <taxon>Pelagophyceae</taxon>
        <taxon>Pelagomonadales</taxon>
        <taxon>Pelagomonadaceae</taxon>
        <taxon>Chrysophaeum</taxon>
    </lineage>
</organism>
<dbReference type="PROSITE" id="PS50404">
    <property type="entry name" value="GST_NTER"/>
    <property type="match status" value="2"/>
</dbReference>
<dbReference type="InterPro" id="IPR004045">
    <property type="entry name" value="Glutathione_S-Trfase_N"/>
</dbReference>
<dbReference type="Gene3D" id="3.40.30.10">
    <property type="entry name" value="Glutaredoxin"/>
    <property type="match status" value="2"/>
</dbReference>
<keyword evidence="3" id="KW-1185">Reference proteome</keyword>
<dbReference type="InterPro" id="IPR036249">
    <property type="entry name" value="Thioredoxin-like_sf"/>
</dbReference>
<protein>
    <recommendedName>
        <fullName evidence="1">GST N-terminal domain-containing protein</fullName>
    </recommendedName>
</protein>
<gene>
    <name evidence="2" type="ORF">CTAYLR_009442</name>
</gene>
<dbReference type="Pfam" id="PF13417">
    <property type="entry name" value="GST_N_3"/>
    <property type="match status" value="2"/>
</dbReference>
<name>A0AAD7U7Z9_9STRA</name>
<dbReference type="EMBL" id="JAQMWT010000556">
    <property type="protein sequence ID" value="KAJ8599514.1"/>
    <property type="molecule type" value="Genomic_DNA"/>
</dbReference>
<dbReference type="SUPFAM" id="SSF52833">
    <property type="entry name" value="Thioredoxin-like"/>
    <property type="match status" value="2"/>
</dbReference>
<feature type="domain" description="GST N-terminal" evidence="1">
    <location>
        <begin position="111"/>
        <end position="193"/>
    </location>
</feature>
<dbReference type="PANTHER" id="PTHR45288">
    <property type="entry name" value="THIOREDOXIN FAMILY PROTEIN"/>
    <property type="match status" value="1"/>
</dbReference>
<dbReference type="AlphaFoldDB" id="A0AAD7U7Z9"/>
<dbReference type="GO" id="GO:0009507">
    <property type="term" value="C:chloroplast"/>
    <property type="evidence" value="ECO:0007669"/>
    <property type="project" value="TreeGrafter"/>
</dbReference>
<evidence type="ECO:0000313" key="3">
    <source>
        <dbReference type="Proteomes" id="UP001230188"/>
    </source>
</evidence>
<accession>A0AAD7U7Z9</accession>
<sequence>MMRVFLIVAGAEALGDLFGRPAIAKPKNFVAPEPKPLQVTRSEQVPALLSGSVALALRLATGTFVLGWKPVSLEVGPLRFGRPLDPADYALRLGPIAFRDEGAPGLRSPSRPLVLYEYESSPFCRKVREAACVLNVPLEMRPCPGARDGFSDELERLTGRRTVPYLRDPNAGVDMFESEEIIDYLFDTYGSPKSDPKALWPLRGSFALWTAAFAALARGLPCSKRDPRAKPDNSRVQPLVLWGYETSPFVKGVRERLCALCLPHVVIPCARGSPNRDALLKKTGSFQVPYLEDPNTGLALFESNEIEDYLREVYAVTSSIN</sequence>
<dbReference type="PROSITE" id="PS51354">
    <property type="entry name" value="GLUTAREDOXIN_2"/>
    <property type="match status" value="1"/>
</dbReference>
<dbReference type="PANTHER" id="PTHR45288:SF1">
    <property type="entry name" value="THIOREDOXIN FAMILY PROTEIN"/>
    <property type="match status" value="1"/>
</dbReference>
<evidence type="ECO:0000313" key="2">
    <source>
        <dbReference type="EMBL" id="KAJ8599514.1"/>
    </source>
</evidence>
<comment type="caution">
    <text evidence="2">The sequence shown here is derived from an EMBL/GenBank/DDBJ whole genome shotgun (WGS) entry which is preliminary data.</text>
</comment>
<reference evidence="2" key="1">
    <citation type="submission" date="2023-01" db="EMBL/GenBank/DDBJ databases">
        <title>Metagenome sequencing of chrysophaentin producing Chrysophaeum taylorii.</title>
        <authorList>
            <person name="Davison J."/>
            <person name="Bewley C."/>
        </authorList>
    </citation>
    <scope>NUCLEOTIDE SEQUENCE</scope>
    <source>
        <strain evidence="2">NIES-1699</strain>
    </source>
</reference>
<feature type="domain" description="GST N-terminal" evidence="1">
    <location>
        <begin position="237"/>
        <end position="318"/>
    </location>
</feature>
<evidence type="ECO:0000259" key="1">
    <source>
        <dbReference type="PROSITE" id="PS50404"/>
    </source>
</evidence>
<dbReference type="Proteomes" id="UP001230188">
    <property type="component" value="Unassembled WGS sequence"/>
</dbReference>
<proteinExistence type="predicted"/>